<dbReference type="SUPFAM" id="SSF46785">
    <property type="entry name" value="Winged helix' DNA-binding domain"/>
    <property type="match status" value="1"/>
</dbReference>
<name>A0A327ZAK2_9ACTN</name>
<dbReference type="Proteomes" id="UP000249341">
    <property type="component" value="Unassembled WGS sequence"/>
</dbReference>
<evidence type="ECO:0000256" key="3">
    <source>
        <dbReference type="ARBA" id="ARBA00023163"/>
    </source>
</evidence>
<evidence type="ECO:0000313" key="6">
    <source>
        <dbReference type="Proteomes" id="UP000249341"/>
    </source>
</evidence>
<dbReference type="InterPro" id="IPR036390">
    <property type="entry name" value="WH_DNA-bd_sf"/>
</dbReference>
<dbReference type="PANTHER" id="PTHR33164">
    <property type="entry name" value="TRANSCRIPTIONAL REGULATOR, MARR FAMILY"/>
    <property type="match status" value="1"/>
</dbReference>
<evidence type="ECO:0000259" key="4">
    <source>
        <dbReference type="PROSITE" id="PS50995"/>
    </source>
</evidence>
<evidence type="ECO:0000256" key="1">
    <source>
        <dbReference type="ARBA" id="ARBA00023015"/>
    </source>
</evidence>
<protein>
    <submittedName>
        <fullName evidence="5">DNA-binding MarR family transcriptional regulator</fullName>
    </submittedName>
</protein>
<dbReference type="Pfam" id="PF01047">
    <property type="entry name" value="MarR"/>
    <property type="match status" value="1"/>
</dbReference>
<dbReference type="GO" id="GO:0003700">
    <property type="term" value="F:DNA-binding transcription factor activity"/>
    <property type="evidence" value="ECO:0007669"/>
    <property type="project" value="InterPro"/>
</dbReference>
<accession>A0A327ZAK2</accession>
<dbReference type="SMART" id="SM00347">
    <property type="entry name" value="HTH_MARR"/>
    <property type="match status" value="1"/>
</dbReference>
<dbReference type="RefSeq" id="WP_220091364.1">
    <property type="nucleotide sequence ID" value="NZ_JACHWI010000007.1"/>
</dbReference>
<dbReference type="PROSITE" id="PS50995">
    <property type="entry name" value="HTH_MARR_2"/>
    <property type="match status" value="1"/>
</dbReference>
<keyword evidence="3" id="KW-0804">Transcription</keyword>
<reference evidence="5 6" key="1">
    <citation type="submission" date="2018-06" db="EMBL/GenBank/DDBJ databases">
        <title>Genomic Encyclopedia of Type Strains, Phase III (KMG-III): the genomes of soil and plant-associated and newly described type strains.</title>
        <authorList>
            <person name="Whitman W."/>
        </authorList>
    </citation>
    <scope>NUCLEOTIDE SEQUENCE [LARGE SCALE GENOMIC DNA]</scope>
    <source>
        <strain evidence="5 6">CGMCC 4.7090</strain>
    </source>
</reference>
<dbReference type="AlphaFoldDB" id="A0A327ZAK2"/>
<keyword evidence="2 5" id="KW-0238">DNA-binding</keyword>
<sequence>MARDLGVDLPGLEAMDHLISSGPTSPTDLAHRLDISTAATSLVLNRLESAGHIRRDRHPTDGRKLVVTASDDSANEANRRVAPLIDGVEALVSSLSEQESTTVLKFLDALIQTYDQAEASAK</sequence>
<dbReference type="InterPro" id="IPR036388">
    <property type="entry name" value="WH-like_DNA-bd_sf"/>
</dbReference>
<proteinExistence type="predicted"/>
<dbReference type="PROSITE" id="PS01117">
    <property type="entry name" value="HTH_MARR_1"/>
    <property type="match status" value="1"/>
</dbReference>
<evidence type="ECO:0000313" key="5">
    <source>
        <dbReference type="EMBL" id="RAK36697.1"/>
    </source>
</evidence>
<comment type="caution">
    <text evidence="5">The sequence shown here is derived from an EMBL/GenBank/DDBJ whole genome shotgun (WGS) entry which is preliminary data.</text>
</comment>
<organism evidence="5 6">
    <name type="scientific">Actinoplanes lutulentus</name>
    <dbReference type="NCBI Taxonomy" id="1287878"/>
    <lineage>
        <taxon>Bacteria</taxon>
        <taxon>Bacillati</taxon>
        <taxon>Actinomycetota</taxon>
        <taxon>Actinomycetes</taxon>
        <taxon>Micromonosporales</taxon>
        <taxon>Micromonosporaceae</taxon>
        <taxon>Actinoplanes</taxon>
    </lineage>
</organism>
<dbReference type="InterPro" id="IPR000835">
    <property type="entry name" value="HTH_MarR-typ"/>
</dbReference>
<feature type="domain" description="HTH marR-type" evidence="4">
    <location>
        <begin position="1"/>
        <end position="112"/>
    </location>
</feature>
<keyword evidence="6" id="KW-1185">Reference proteome</keyword>
<dbReference type="GO" id="GO:0003677">
    <property type="term" value="F:DNA binding"/>
    <property type="evidence" value="ECO:0007669"/>
    <property type="project" value="UniProtKB-KW"/>
</dbReference>
<evidence type="ECO:0000256" key="2">
    <source>
        <dbReference type="ARBA" id="ARBA00023125"/>
    </source>
</evidence>
<dbReference type="PANTHER" id="PTHR33164:SF43">
    <property type="entry name" value="HTH-TYPE TRANSCRIPTIONAL REPRESSOR YETL"/>
    <property type="match status" value="1"/>
</dbReference>
<dbReference type="GO" id="GO:0006950">
    <property type="term" value="P:response to stress"/>
    <property type="evidence" value="ECO:0007669"/>
    <property type="project" value="TreeGrafter"/>
</dbReference>
<gene>
    <name evidence="5" type="ORF">B0I29_108287</name>
</gene>
<dbReference type="InterPro" id="IPR023187">
    <property type="entry name" value="Tscrpt_reg_MarR-type_CS"/>
</dbReference>
<dbReference type="EMBL" id="QLMJ01000008">
    <property type="protein sequence ID" value="RAK36697.1"/>
    <property type="molecule type" value="Genomic_DNA"/>
</dbReference>
<keyword evidence="1" id="KW-0805">Transcription regulation</keyword>
<dbReference type="Gene3D" id="1.10.10.10">
    <property type="entry name" value="Winged helix-like DNA-binding domain superfamily/Winged helix DNA-binding domain"/>
    <property type="match status" value="1"/>
</dbReference>
<dbReference type="InterPro" id="IPR039422">
    <property type="entry name" value="MarR/SlyA-like"/>
</dbReference>